<dbReference type="AlphaFoldDB" id="D7F1N9"/>
<dbReference type="SUPFAM" id="SSF56801">
    <property type="entry name" value="Acetyl-CoA synthetase-like"/>
    <property type="match status" value="1"/>
</dbReference>
<evidence type="ECO:0000259" key="4">
    <source>
        <dbReference type="Pfam" id="PF00501"/>
    </source>
</evidence>
<feature type="domain" description="AMP-binding enzyme C-terminal" evidence="5">
    <location>
        <begin position="435"/>
        <end position="510"/>
    </location>
</feature>
<evidence type="ECO:0000256" key="1">
    <source>
        <dbReference type="ARBA" id="ARBA00006432"/>
    </source>
</evidence>
<dbReference type="InterPro" id="IPR042099">
    <property type="entry name" value="ANL_N_sf"/>
</dbReference>
<organism evidence="6">
    <name type="scientific">Streptomyces longisporoflavus</name>
    <dbReference type="NCBI Taxonomy" id="28044"/>
    <lineage>
        <taxon>Bacteria</taxon>
        <taxon>Bacillati</taxon>
        <taxon>Actinomycetota</taxon>
        <taxon>Actinomycetes</taxon>
        <taxon>Kitasatosporales</taxon>
        <taxon>Streptomycetaceae</taxon>
        <taxon>Streptomyces</taxon>
    </lineage>
</organism>
<dbReference type="FunFam" id="3.30.300.30:FF:000008">
    <property type="entry name" value="2,3-dihydroxybenzoate-AMP ligase"/>
    <property type="match status" value="1"/>
</dbReference>
<accession>D7F1N9</accession>
<protein>
    <submittedName>
        <fullName evidence="6">Putative acyl-CoA synthase</fullName>
    </submittedName>
</protein>
<evidence type="ECO:0000313" key="6">
    <source>
        <dbReference type="EMBL" id="ACR50792.1"/>
    </source>
</evidence>
<gene>
    <name evidence="6" type="primary">tsn19</name>
</gene>
<sequence length="520" mass="56473">MNASHAARPAVRRFPTLTATAAHHAETRPDRVAVRCGDREVTFLELYHRGNRTAHALLAEGLVPGSRVGYLAKDTEHYYDLLLACAAGGTVLVPVDPRLTPGEIEHVLRDSGTELLVTEEEKLPVVEGLELGSLRTVLALDDDGARPGGFLHWKADRPDTPPGAPAGARRPLAQMYTSGTTGRPKGVVLGQHTFWAVNDLLARHGLDWIDWREEDRLLQVLPGHHIGGPWWFMQGFRAGATHVVAQGFDARRTLALLAEGGITTTLMVPSMLRILLAEPGVGPGHFAGLRKVVYGGAPIPEPLLEQCLDVMGCEFAQIYGLTETCASAVCLPPADHVPGNPRLKAVGRPYPGVAVQAVDRSGDPLPPGRVGEIRIDTPAVMTGYWQRPEETELALADGWLRTGDAGHVDEDGYVYLHDRIKDVILVAGENVYPAEVENALSKHPAVAEAAVVATPDQVRGEAVRACVVVRAGERLTARELMLFLRELLAPYKIPTAYTFVDSLPRNAAGKILRRELRDRF</sequence>
<dbReference type="InterPro" id="IPR000873">
    <property type="entry name" value="AMP-dep_synth/lig_dom"/>
</dbReference>
<dbReference type="GO" id="GO:0016878">
    <property type="term" value="F:acid-thiol ligase activity"/>
    <property type="evidence" value="ECO:0007669"/>
    <property type="project" value="UniProtKB-ARBA"/>
</dbReference>
<keyword evidence="2" id="KW-0436">Ligase</keyword>
<dbReference type="InterPro" id="IPR025110">
    <property type="entry name" value="AMP-bd_C"/>
</dbReference>
<dbReference type="Pfam" id="PF13193">
    <property type="entry name" value="AMP-binding_C"/>
    <property type="match status" value="1"/>
</dbReference>
<evidence type="ECO:0000259" key="5">
    <source>
        <dbReference type="Pfam" id="PF13193"/>
    </source>
</evidence>
<dbReference type="PANTHER" id="PTHR43767">
    <property type="entry name" value="LONG-CHAIN-FATTY-ACID--COA LIGASE"/>
    <property type="match status" value="1"/>
</dbReference>
<dbReference type="InterPro" id="IPR050237">
    <property type="entry name" value="ATP-dep_AMP-bd_enzyme"/>
</dbReference>
<feature type="region of interest" description="Disordered" evidence="3">
    <location>
        <begin position="151"/>
        <end position="170"/>
    </location>
</feature>
<evidence type="ECO:0000256" key="3">
    <source>
        <dbReference type="SAM" id="MobiDB-lite"/>
    </source>
</evidence>
<dbReference type="PANTHER" id="PTHR43767:SF1">
    <property type="entry name" value="NONRIBOSOMAL PEPTIDE SYNTHASE PES1 (EUROFUNG)-RELATED"/>
    <property type="match status" value="1"/>
</dbReference>
<dbReference type="InterPro" id="IPR045851">
    <property type="entry name" value="AMP-bd_C_sf"/>
</dbReference>
<comment type="similarity">
    <text evidence="1">Belongs to the ATP-dependent AMP-binding enzyme family.</text>
</comment>
<name>D7F1N9_9ACTN</name>
<reference evidence="6" key="1">
    <citation type="submission" date="2008-11" db="EMBL/GenBank/DDBJ databases">
        <title>Different origins of the tetronate ring in near mirror-image antibiotics:evidence for convergent evolution?</title>
        <authorList>
            <person name="Demydchuk Y.A."/>
            <person name="Sun Y."/>
            <person name="Leadlay P.F."/>
        </authorList>
    </citation>
    <scope>NUCLEOTIDE SEQUENCE</scope>
    <source>
        <strain evidence="6">NCIMB 11426</strain>
    </source>
</reference>
<dbReference type="Pfam" id="PF00501">
    <property type="entry name" value="AMP-binding"/>
    <property type="match status" value="1"/>
</dbReference>
<dbReference type="Gene3D" id="3.40.50.12780">
    <property type="entry name" value="N-terminal domain of ligase-like"/>
    <property type="match status" value="1"/>
</dbReference>
<dbReference type="NCBIfam" id="NF004837">
    <property type="entry name" value="PRK06187.1"/>
    <property type="match status" value="1"/>
</dbReference>
<feature type="domain" description="AMP-dependent synthetase/ligase" evidence="4">
    <location>
        <begin position="23"/>
        <end position="385"/>
    </location>
</feature>
<evidence type="ECO:0000256" key="2">
    <source>
        <dbReference type="ARBA" id="ARBA00022598"/>
    </source>
</evidence>
<dbReference type="EMBL" id="FJ462704">
    <property type="protein sequence ID" value="ACR50792.1"/>
    <property type="molecule type" value="Genomic_DNA"/>
</dbReference>
<dbReference type="Gene3D" id="3.30.300.30">
    <property type="match status" value="1"/>
</dbReference>
<proteinExistence type="inferred from homology"/>